<feature type="compositionally biased region" description="Acidic residues" evidence="27">
    <location>
        <begin position="755"/>
        <end position="765"/>
    </location>
</feature>
<dbReference type="NCBIfam" id="TIGR02074">
    <property type="entry name" value="PBP_1a_fam"/>
    <property type="match status" value="1"/>
</dbReference>
<keyword evidence="8" id="KW-1003">Cell membrane</keyword>
<evidence type="ECO:0000256" key="4">
    <source>
        <dbReference type="ARBA" id="ARBA00007090"/>
    </source>
</evidence>
<feature type="compositionally biased region" description="Polar residues" evidence="27">
    <location>
        <begin position="741"/>
        <end position="754"/>
    </location>
</feature>
<dbReference type="Gene3D" id="3.40.710.10">
    <property type="entry name" value="DD-peptidase/beta-lactamase superfamily"/>
    <property type="match status" value="1"/>
</dbReference>
<dbReference type="EC" id="2.4.99.28" evidence="24"/>
<evidence type="ECO:0000256" key="7">
    <source>
        <dbReference type="ARBA" id="ARBA00018638"/>
    </source>
</evidence>
<dbReference type="SUPFAM" id="SSF53955">
    <property type="entry name" value="Lysozyme-like"/>
    <property type="match status" value="1"/>
</dbReference>
<proteinExistence type="inferred from homology"/>
<evidence type="ECO:0000256" key="2">
    <source>
        <dbReference type="ARBA" id="ARBA00004401"/>
    </source>
</evidence>
<evidence type="ECO:0000259" key="29">
    <source>
        <dbReference type="Pfam" id="PF00905"/>
    </source>
</evidence>
<dbReference type="Pfam" id="PF00905">
    <property type="entry name" value="Transpeptidase"/>
    <property type="match status" value="1"/>
</dbReference>
<keyword evidence="18 28" id="KW-1133">Transmembrane helix</keyword>
<evidence type="ECO:0000256" key="17">
    <source>
        <dbReference type="ARBA" id="ARBA00022984"/>
    </source>
</evidence>
<name>A0A926DMM1_9FIRM</name>
<feature type="domain" description="Glycosyl transferase family 51" evidence="30">
    <location>
        <begin position="88"/>
        <end position="260"/>
    </location>
</feature>
<evidence type="ECO:0000256" key="22">
    <source>
        <dbReference type="ARBA" id="ARBA00023316"/>
    </source>
</evidence>
<evidence type="ECO:0000256" key="27">
    <source>
        <dbReference type="SAM" id="MobiDB-lite"/>
    </source>
</evidence>
<comment type="caution">
    <text evidence="31">The sequence shown here is derived from an EMBL/GenBank/DDBJ whole genome shotgun (WGS) entry which is preliminary data.</text>
</comment>
<evidence type="ECO:0000256" key="16">
    <source>
        <dbReference type="ARBA" id="ARBA00022968"/>
    </source>
</evidence>
<organism evidence="31 32">
    <name type="scientific">Congzhengia minquanensis</name>
    <dbReference type="NCBI Taxonomy" id="2763657"/>
    <lineage>
        <taxon>Bacteria</taxon>
        <taxon>Bacillati</taxon>
        <taxon>Bacillota</taxon>
        <taxon>Clostridia</taxon>
        <taxon>Eubacteriales</taxon>
        <taxon>Oscillospiraceae</taxon>
        <taxon>Congzhengia</taxon>
    </lineage>
</organism>
<dbReference type="InterPro" id="IPR001460">
    <property type="entry name" value="PCN-bd_Tpept"/>
</dbReference>
<keyword evidence="19 28" id="KW-0472">Membrane</keyword>
<feature type="transmembrane region" description="Helical" evidence="28">
    <location>
        <begin position="29"/>
        <end position="56"/>
    </location>
</feature>
<keyword evidence="17" id="KW-0573">Peptidoglycan synthesis</keyword>
<keyword evidence="20" id="KW-0046">Antibiotic resistance</keyword>
<dbReference type="EC" id="3.4.16.4" evidence="6"/>
<dbReference type="RefSeq" id="WP_249312917.1">
    <property type="nucleotide sequence ID" value="NZ_JACRSU010000003.1"/>
</dbReference>
<keyword evidence="12" id="KW-0808">Transferase</keyword>
<evidence type="ECO:0000256" key="5">
    <source>
        <dbReference type="ARBA" id="ARBA00007739"/>
    </source>
</evidence>
<evidence type="ECO:0000256" key="28">
    <source>
        <dbReference type="SAM" id="Phobius"/>
    </source>
</evidence>
<sequence length="779" mass="85672">MAKNTYKKGTSPAQDKNKKRKKKSKGLRILARVLIVILVIAALAASVIAGAVVGFIDNSMDLIAEEYNLDFTSIIYYIDEETNQPVEMDRIHRNENRVWVDIENIPENLTNAFIAIEDERFRDHKGVDLKRTFGAFLQWITGNKNSYGGSTITQQLIKNITGENDVSPTRKIQEIVRAINLEKKMSKDQIIEMYMNTIYFGAGCHGVQTAANYYFSKDVKDLTLEQCASLAGVVKAPTTYNPATNYEKNKERQEVILTKMAKLGYISQQECDEAKGRNLNVKIGEVKKDKEDVKVQSYFVDAIITDVVRDLMEKENLTEGEATNRLYTGGFKIYSTMNPDVQKAIDNVYQNTANFPGSSGNKPQSAMVVMDPYTGQIKGMAGGIGKKTVSRGFNMATQAKRQPGSAIKPLAVYAPAIEYNIITPATIINDAKIKIGDWEPKNSGGGYKGRLTARRHLELSQNIPAVKVMQELTVDKSFDFMTKNLGFTTMVAGETRNGKLVTDKSLSMSLGGLTDGVTVKEMTAGYATFVNGGQYNKPVTYTKVIDANGKIVLENKVENKRAMSEQTAFIMQNMLTGVIKNGTGTSASLGNIYAGGKTGTTNSNKDRWFMGFTPNYVAGVWMGYEIPKAMSGSNVCPKIWKSVMQPIHDGKTIKTIPEPDGLVKRTICQISGRVASKSCSTTRVDYFKEGTQPMKYCSSHSSYGSSLGDDDDDKKTSSSKKSSKPSSSSSSTPEPGEELNENNQNNVSPGTNIPNEEETPDDNSTEGDGNTGDTWYGEE</sequence>
<evidence type="ECO:0000256" key="1">
    <source>
        <dbReference type="ARBA" id="ARBA00002624"/>
    </source>
</evidence>
<evidence type="ECO:0000256" key="14">
    <source>
        <dbReference type="ARBA" id="ARBA00022801"/>
    </source>
</evidence>
<reference evidence="31" key="1">
    <citation type="submission" date="2020-08" db="EMBL/GenBank/DDBJ databases">
        <title>Genome public.</title>
        <authorList>
            <person name="Liu C."/>
            <person name="Sun Q."/>
        </authorList>
    </citation>
    <scope>NUCLEOTIDE SEQUENCE</scope>
    <source>
        <strain evidence="31">H8</strain>
    </source>
</reference>
<evidence type="ECO:0000256" key="18">
    <source>
        <dbReference type="ARBA" id="ARBA00022989"/>
    </source>
</evidence>
<dbReference type="GO" id="GO:0006508">
    <property type="term" value="P:proteolysis"/>
    <property type="evidence" value="ECO:0007669"/>
    <property type="project" value="UniProtKB-KW"/>
</dbReference>
<dbReference type="SUPFAM" id="SSF56601">
    <property type="entry name" value="beta-lactamase/transpeptidase-like"/>
    <property type="match status" value="1"/>
</dbReference>
<evidence type="ECO:0000256" key="3">
    <source>
        <dbReference type="ARBA" id="ARBA00004752"/>
    </source>
</evidence>
<accession>A0A926DMM1</accession>
<comment type="function">
    <text evidence="1">Cell wall formation. Synthesis of cross-linked peptidoglycan from the lipid intermediates. The enzyme has a penicillin-insensitive transglycosylase N-terminal domain (formation of linear glycan strands) and a penicillin-sensitive transpeptidase C-terminal domain (cross-linking of the peptide subunits).</text>
</comment>
<dbReference type="GO" id="GO:0008360">
    <property type="term" value="P:regulation of cell shape"/>
    <property type="evidence" value="ECO:0007669"/>
    <property type="project" value="UniProtKB-KW"/>
</dbReference>
<evidence type="ECO:0000256" key="15">
    <source>
        <dbReference type="ARBA" id="ARBA00022960"/>
    </source>
</evidence>
<feature type="compositionally biased region" description="Low complexity" evidence="27">
    <location>
        <begin position="698"/>
        <end position="707"/>
    </location>
</feature>
<keyword evidence="9" id="KW-0121">Carboxypeptidase</keyword>
<comment type="similarity">
    <text evidence="5">In the N-terminal section; belongs to the glycosyltransferase 51 family.</text>
</comment>
<keyword evidence="32" id="KW-1185">Reference proteome</keyword>
<protein>
    <recommendedName>
        <fullName evidence="7">Penicillin-binding protein 1A</fullName>
        <ecNumber evidence="24">2.4.99.28</ecNumber>
        <ecNumber evidence="6">3.4.16.4</ecNumber>
    </recommendedName>
</protein>
<evidence type="ECO:0000256" key="21">
    <source>
        <dbReference type="ARBA" id="ARBA00023268"/>
    </source>
</evidence>
<evidence type="ECO:0000256" key="8">
    <source>
        <dbReference type="ARBA" id="ARBA00022475"/>
    </source>
</evidence>
<dbReference type="FunFam" id="1.10.3810.10:FF:000001">
    <property type="entry name" value="Penicillin-binding protein 1A"/>
    <property type="match status" value="1"/>
</dbReference>
<keyword evidence="11" id="KW-0328">Glycosyltransferase</keyword>
<dbReference type="GO" id="GO:0046677">
    <property type="term" value="P:response to antibiotic"/>
    <property type="evidence" value="ECO:0007669"/>
    <property type="project" value="UniProtKB-KW"/>
</dbReference>
<dbReference type="GO" id="GO:0008658">
    <property type="term" value="F:penicillin binding"/>
    <property type="evidence" value="ECO:0007669"/>
    <property type="project" value="InterPro"/>
</dbReference>
<dbReference type="Gene3D" id="1.10.3810.10">
    <property type="entry name" value="Biosynthetic peptidoglycan transglycosylase-like"/>
    <property type="match status" value="1"/>
</dbReference>
<dbReference type="GO" id="GO:0008955">
    <property type="term" value="F:peptidoglycan glycosyltransferase activity"/>
    <property type="evidence" value="ECO:0007669"/>
    <property type="project" value="UniProtKB-EC"/>
</dbReference>
<dbReference type="EMBL" id="JACRSU010000003">
    <property type="protein sequence ID" value="MBC8541096.1"/>
    <property type="molecule type" value="Genomic_DNA"/>
</dbReference>
<keyword evidence="22" id="KW-0961">Cell wall biogenesis/degradation</keyword>
<dbReference type="InterPro" id="IPR023346">
    <property type="entry name" value="Lysozyme-like_dom_sf"/>
</dbReference>
<comment type="pathway">
    <text evidence="3">Cell wall biogenesis; peptidoglycan biosynthesis.</text>
</comment>
<evidence type="ECO:0000256" key="12">
    <source>
        <dbReference type="ARBA" id="ARBA00022679"/>
    </source>
</evidence>
<evidence type="ECO:0000259" key="30">
    <source>
        <dbReference type="Pfam" id="PF00912"/>
    </source>
</evidence>
<evidence type="ECO:0000313" key="32">
    <source>
        <dbReference type="Proteomes" id="UP000611762"/>
    </source>
</evidence>
<dbReference type="GO" id="GO:0030288">
    <property type="term" value="C:outer membrane-bounded periplasmic space"/>
    <property type="evidence" value="ECO:0007669"/>
    <property type="project" value="TreeGrafter"/>
</dbReference>
<evidence type="ECO:0000313" key="31">
    <source>
        <dbReference type="EMBL" id="MBC8541096.1"/>
    </source>
</evidence>
<evidence type="ECO:0000256" key="25">
    <source>
        <dbReference type="ARBA" id="ARBA00049902"/>
    </source>
</evidence>
<keyword evidence="14" id="KW-0378">Hydrolase</keyword>
<dbReference type="InterPro" id="IPR036950">
    <property type="entry name" value="PBP_transglycosylase"/>
</dbReference>
<keyword evidence="16" id="KW-0735">Signal-anchor</keyword>
<evidence type="ECO:0000256" key="23">
    <source>
        <dbReference type="ARBA" id="ARBA00034000"/>
    </source>
</evidence>
<keyword evidence="15" id="KW-0133">Cell shape</keyword>
<dbReference type="InterPro" id="IPR050396">
    <property type="entry name" value="Glycosyltr_51/Transpeptidase"/>
</dbReference>
<dbReference type="InterPro" id="IPR012338">
    <property type="entry name" value="Beta-lactam/transpept-like"/>
</dbReference>
<comment type="subcellular location">
    <subcellularLocation>
        <location evidence="2">Cell membrane</location>
        <topology evidence="2">Single-pass type II membrane protein</topology>
    </subcellularLocation>
</comment>
<dbReference type="PANTHER" id="PTHR32282">
    <property type="entry name" value="BINDING PROTEIN TRANSPEPTIDASE, PUTATIVE-RELATED"/>
    <property type="match status" value="1"/>
</dbReference>
<dbReference type="Proteomes" id="UP000611762">
    <property type="component" value="Unassembled WGS sequence"/>
</dbReference>
<dbReference type="InterPro" id="IPR001264">
    <property type="entry name" value="Glyco_trans_51"/>
</dbReference>
<comment type="pathway">
    <text evidence="26">Glycan biosynthesis.</text>
</comment>
<evidence type="ECO:0000256" key="9">
    <source>
        <dbReference type="ARBA" id="ARBA00022645"/>
    </source>
</evidence>
<dbReference type="GO" id="GO:0071555">
    <property type="term" value="P:cell wall organization"/>
    <property type="evidence" value="ECO:0007669"/>
    <property type="project" value="UniProtKB-KW"/>
</dbReference>
<evidence type="ECO:0000256" key="10">
    <source>
        <dbReference type="ARBA" id="ARBA00022670"/>
    </source>
</evidence>
<feature type="region of interest" description="Disordered" evidence="27">
    <location>
        <begin position="1"/>
        <end position="21"/>
    </location>
</feature>
<evidence type="ECO:0000256" key="20">
    <source>
        <dbReference type="ARBA" id="ARBA00023251"/>
    </source>
</evidence>
<evidence type="ECO:0000256" key="13">
    <source>
        <dbReference type="ARBA" id="ARBA00022692"/>
    </source>
</evidence>
<dbReference type="PANTHER" id="PTHR32282:SF11">
    <property type="entry name" value="PENICILLIN-BINDING PROTEIN 1B"/>
    <property type="match status" value="1"/>
</dbReference>
<feature type="region of interest" description="Disordered" evidence="27">
    <location>
        <begin position="697"/>
        <end position="779"/>
    </location>
</feature>
<evidence type="ECO:0000256" key="26">
    <source>
        <dbReference type="ARBA" id="ARBA00060592"/>
    </source>
</evidence>
<keyword evidence="13 28" id="KW-0812">Transmembrane</keyword>
<dbReference type="Pfam" id="PF00912">
    <property type="entry name" value="Transgly"/>
    <property type="match status" value="1"/>
</dbReference>
<comment type="similarity">
    <text evidence="4">In the C-terminal section; belongs to the transpeptidase family.</text>
</comment>
<evidence type="ECO:0000256" key="19">
    <source>
        <dbReference type="ARBA" id="ARBA00023136"/>
    </source>
</evidence>
<gene>
    <name evidence="31" type="ORF">H8698_08940</name>
</gene>
<dbReference type="GO" id="GO:0009252">
    <property type="term" value="P:peptidoglycan biosynthetic process"/>
    <property type="evidence" value="ECO:0007669"/>
    <property type="project" value="UniProtKB-KW"/>
</dbReference>
<dbReference type="AlphaFoldDB" id="A0A926DMM1"/>
<evidence type="ECO:0000256" key="24">
    <source>
        <dbReference type="ARBA" id="ARBA00044770"/>
    </source>
</evidence>
<comment type="catalytic activity">
    <reaction evidence="23">
        <text>Preferential cleavage: (Ac)2-L-Lys-D-Ala-|-D-Ala. Also transpeptidation of peptidyl-alanyl moieties that are N-acyl substituents of D-alanine.</text>
        <dbReference type="EC" id="3.4.16.4"/>
    </reaction>
</comment>
<feature type="domain" description="Penicillin-binding protein transpeptidase" evidence="29">
    <location>
        <begin position="366"/>
        <end position="641"/>
    </location>
</feature>
<comment type="catalytic activity">
    <reaction evidence="25">
        <text>[GlcNAc-(1-&gt;4)-Mur2Ac(oyl-L-Ala-gamma-D-Glu-L-Lys-D-Ala-D-Ala)](n)-di-trans,octa-cis-undecaprenyl diphosphate + beta-D-GlcNAc-(1-&gt;4)-Mur2Ac(oyl-L-Ala-gamma-D-Glu-L-Lys-D-Ala-D-Ala)-di-trans,octa-cis-undecaprenyl diphosphate = [GlcNAc-(1-&gt;4)-Mur2Ac(oyl-L-Ala-gamma-D-Glu-L-Lys-D-Ala-D-Ala)](n+1)-di-trans,octa-cis-undecaprenyl diphosphate + di-trans,octa-cis-undecaprenyl diphosphate + H(+)</text>
        <dbReference type="Rhea" id="RHEA:23708"/>
        <dbReference type="Rhea" id="RHEA-COMP:9602"/>
        <dbReference type="Rhea" id="RHEA-COMP:9603"/>
        <dbReference type="ChEBI" id="CHEBI:15378"/>
        <dbReference type="ChEBI" id="CHEBI:58405"/>
        <dbReference type="ChEBI" id="CHEBI:60033"/>
        <dbReference type="ChEBI" id="CHEBI:78435"/>
        <dbReference type="EC" id="2.4.99.28"/>
    </reaction>
</comment>
<evidence type="ECO:0000256" key="11">
    <source>
        <dbReference type="ARBA" id="ARBA00022676"/>
    </source>
</evidence>
<dbReference type="GO" id="GO:0005886">
    <property type="term" value="C:plasma membrane"/>
    <property type="evidence" value="ECO:0007669"/>
    <property type="project" value="UniProtKB-SubCell"/>
</dbReference>
<keyword evidence="21" id="KW-0511">Multifunctional enzyme</keyword>
<evidence type="ECO:0000256" key="6">
    <source>
        <dbReference type="ARBA" id="ARBA00012448"/>
    </source>
</evidence>
<dbReference type="GO" id="GO:0009002">
    <property type="term" value="F:serine-type D-Ala-D-Ala carboxypeptidase activity"/>
    <property type="evidence" value="ECO:0007669"/>
    <property type="project" value="UniProtKB-EC"/>
</dbReference>
<keyword evidence="10" id="KW-0645">Protease</keyword>